<protein>
    <submittedName>
        <fullName evidence="1">Uncharacterized protein</fullName>
    </submittedName>
</protein>
<reference evidence="2" key="1">
    <citation type="submission" date="2017-09" db="EMBL/GenBank/DDBJ databases">
        <title>Depth-based differentiation of microbial function through sediment-hosted aquifers and enrichment of novel symbionts in the deep terrestrial subsurface.</title>
        <authorList>
            <person name="Probst A.J."/>
            <person name="Ladd B."/>
            <person name="Jarett J.K."/>
            <person name="Geller-Mcgrath D.E."/>
            <person name="Sieber C.M.K."/>
            <person name="Emerson J.B."/>
            <person name="Anantharaman K."/>
            <person name="Thomas B.C."/>
            <person name="Malmstrom R."/>
            <person name="Stieglmeier M."/>
            <person name="Klingl A."/>
            <person name="Woyke T."/>
            <person name="Ryan C.M."/>
            <person name="Banfield J.F."/>
        </authorList>
    </citation>
    <scope>NUCLEOTIDE SEQUENCE [LARGE SCALE GENOMIC DNA]</scope>
</reference>
<comment type="caution">
    <text evidence="1">The sequence shown here is derived from an EMBL/GenBank/DDBJ whole genome shotgun (WGS) entry which is preliminary data.</text>
</comment>
<name>A0A2M7BU18_9BACT</name>
<accession>A0A2M7BU18</accession>
<proteinExistence type="predicted"/>
<organism evidence="1 2">
    <name type="scientific">Candidatus Portnoybacteria bacterium CG03_land_8_20_14_0_80_41_10</name>
    <dbReference type="NCBI Taxonomy" id="1974808"/>
    <lineage>
        <taxon>Bacteria</taxon>
        <taxon>Candidatus Portnoyibacteriota</taxon>
    </lineage>
</organism>
<dbReference type="EMBL" id="PEUX01000057">
    <property type="protein sequence ID" value="PIV10064.1"/>
    <property type="molecule type" value="Genomic_DNA"/>
</dbReference>
<dbReference type="AlphaFoldDB" id="A0A2M7BU18"/>
<evidence type="ECO:0000313" key="1">
    <source>
        <dbReference type="EMBL" id="PIV10064.1"/>
    </source>
</evidence>
<sequence>MIKKTTKFLTIAIILFAVFSLLFSEFFIFSPSTEVSASPGGSIKTILYMSTAAHTGGNFGGRSGADTFCSNNKPAGLTATNIHALLCVSATDEVQDMPSVYGYGSSNPLYWYNTNTGATTQFASSWSDFLDGTISVSPASGTGVNSDYFTGCRQNGSISWSCSSWTSSDAWGGNCDQDTTHRGDQGATTCGYYLRALQTNPGAACKLAGIYCDSPNYCEGSICNATRRLLCVAEIEEVNWYGAGNYTFNIDYEDPTGGSGLIGCKYKIVSGTSPICTDDGWIDAPNCNPSCSGSSCTCGINVSIGGNCNTNGVGACKICSKATDGAGNTGYGERSLNIDFAAPSVSVTGAPVSWQNSDATANVSCSDAHSGCDATTYKLKTYTSNPGTCSTNYADYTLTSPQTISSHLWVCGAAKDNAGNTGFSTSVEFKVEKEIPASNITAPEDGSTQTADFNVTVSDTDTGGSGIDNGACYYYVFDSGVGQTRTSTLRTCNSTQLITVNPGGATGDCRTIGGTCTVYVYTYDNAGNTNIGSPGSQSFNIASGDTTPPTVLVEGAPASWQNTDATASVSCTDTESGCDTNTYNLKTYTTNPGTCSTTYADYALASPQTISNYQWLCGTAKDNAGNTGFSTSVEFKVEKEIPAS</sequence>
<evidence type="ECO:0000313" key="2">
    <source>
        <dbReference type="Proteomes" id="UP000229894"/>
    </source>
</evidence>
<gene>
    <name evidence="1" type="ORF">COS49_02570</name>
</gene>
<feature type="non-terminal residue" evidence="1">
    <location>
        <position position="644"/>
    </location>
</feature>
<dbReference type="Proteomes" id="UP000229894">
    <property type="component" value="Unassembled WGS sequence"/>
</dbReference>